<dbReference type="GO" id="GO:0000976">
    <property type="term" value="F:transcription cis-regulatory region binding"/>
    <property type="evidence" value="ECO:0007669"/>
    <property type="project" value="TreeGrafter"/>
</dbReference>
<dbReference type="Pfam" id="PF00172">
    <property type="entry name" value="Zn_clus"/>
    <property type="match status" value="1"/>
</dbReference>
<dbReference type="PANTHER" id="PTHR37534">
    <property type="entry name" value="TRANSCRIPTIONAL ACTIVATOR PROTEIN UGA3"/>
    <property type="match status" value="1"/>
</dbReference>
<dbReference type="InterPro" id="IPR036864">
    <property type="entry name" value="Zn2-C6_fun-type_DNA-bd_sf"/>
</dbReference>
<dbReference type="Proteomes" id="UP001194746">
    <property type="component" value="Unassembled WGS sequence"/>
</dbReference>
<reference evidence="7" key="2">
    <citation type="submission" date="2020-02" db="EMBL/GenBank/DDBJ databases">
        <authorList>
            <person name="Gilchrist C.L.M."/>
            <person name="Chooi Y.-H."/>
        </authorList>
    </citation>
    <scope>NUCLEOTIDE SEQUENCE</scope>
    <source>
        <strain evidence="7">MST-FP2251</strain>
    </source>
</reference>
<keyword evidence="8" id="KW-1185">Reference proteome</keyword>
<sequence>MSPRTRGQRPESRQPPSLSRRRGRESHRSRKGCPECRKRKIKCDEQKPECGQCLRGGRSCHIIDTLFRPHTYTFLTPSTPRTAGQFPPPTTRSPTQGPVSPTAHNRDVDWDERQQDFSFVSDTSPAFYAAPGCEDSPLPPNNHQPFLYIIDPDQSPILPLSSPLHTLQPRSEITPQVGPQSLPQDQDRRQTHTSSGASQFGPAGTDYQDWCEIACFLRCFSEGPGQWMDIHSPQQSYFSQHIIALSHHSPLVRYAACSLAAKQLGQMQDLESTIKQPPNQQRMLKKFSDSKLDFLWYGAKYYEKAIQMLARQISHEDISVFPEGLSPNGIYHSGLTPQSADYSVVSDHDAPATIFQILAACILCEYEDLSATMRAWSGHLDVVTQRQTRLICDNPRIWRNMGLPIGNEGQLDHEYMSEVNADHIIFKALIYLMCRLICSSLTNVTEWTNLNEIFDQWHSTLPPSFGVPITWQPQSRESNSLPASQPDQRFSCETWFASDICAISMALYHMARMLLLIHRPVELIHQASSGQTDLLTAYNTLQQRLREHAMEIIPIARGMPSPTVWRYILQPLYVAGRCLVDPNDRQELLDLLKQVHNDLGIFTRYRQKDLSVEWGIPYEEEPKEPMRVE</sequence>
<dbReference type="GO" id="GO:0000981">
    <property type="term" value="F:DNA-binding transcription factor activity, RNA polymerase II-specific"/>
    <property type="evidence" value="ECO:0007669"/>
    <property type="project" value="InterPro"/>
</dbReference>
<dbReference type="SUPFAM" id="SSF57701">
    <property type="entry name" value="Zn2/Cys6 DNA-binding domain"/>
    <property type="match status" value="1"/>
</dbReference>
<evidence type="ECO:0000313" key="8">
    <source>
        <dbReference type="Proteomes" id="UP001194746"/>
    </source>
</evidence>
<dbReference type="GO" id="GO:0045944">
    <property type="term" value="P:positive regulation of transcription by RNA polymerase II"/>
    <property type="evidence" value="ECO:0007669"/>
    <property type="project" value="TreeGrafter"/>
</dbReference>
<feature type="compositionally biased region" description="Polar residues" evidence="5">
    <location>
        <begin position="170"/>
        <end position="184"/>
    </location>
</feature>
<feature type="compositionally biased region" description="Polar residues" evidence="5">
    <location>
        <begin position="92"/>
        <end position="103"/>
    </location>
</feature>
<evidence type="ECO:0000256" key="2">
    <source>
        <dbReference type="ARBA" id="ARBA00023125"/>
    </source>
</evidence>
<comment type="caution">
    <text evidence="7">The sequence shown here is derived from an EMBL/GenBank/DDBJ whole genome shotgun (WGS) entry which is preliminary data.</text>
</comment>
<dbReference type="SMART" id="SM00066">
    <property type="entry name" value="GAL4"/>
    <property type="match status" value="1"/>
</dbReference>
<keyword evidence="1" id="KW-0805">Transcription regulation</keyword>
<accession>A0AAD4GTE4</accession>
<feature type="compositionally biased region" description="Basic residues" evidence="5">
    <location>
        <begin position="19"/>
        <end position="31"/>
    </location>
</feature>
<feature type="domain" description="Zn(2)-C6 fungal-type" evidence="6">
    <location>
        <begin position="32"/>
        <end position="62"/>
    </location>
</feature>
<keyword evidence="3" id="KW-0804">Transcription</keyword>
<dbReference type="CDD" id="cd12148">
    <property type="entry name" value="fungal_TF_MHR"/>
    <property type="match status" value="1"/>
</dbReference>
<evidence type="ECO:0000256" key="3">
    <source>
        <dbReference type="ARBA" id="ARBA00023163"/>
    </source>
</evidence>
<feature type="region of interest" description="Disordered" evidence="5">
    <location>
        <begin position="170"/>
        <end position="201"/>
    </location>
</feature>
<name>A0AAD4GTE4_ASPNN</name>
<evidence type="ECO:0000313" key="7">
    <source>
        <dbReference type="EMBL" id="KAF9888550.1"/>
    </source>
</evidence>
<dbReference type="PROSITE" id="PS00463">
    <property type="entry name" value="ZN2_CY6_FUNGAL_1"/>
    <property type="match status" value="1"/>
</dbReference>
<dbReference type="GO" id="GO:0008270">
    <property type="term" value="F:zinc ion binding"/>
    <property type="evidence" value="ECO:0007669"/>
    <property type="project" value="InterPro"/>
</dbReference>
<gene>
    <name evidence="7" type="ORF">FE257_008481</name>
</gene>
<keyword evidence="2" id="KW-0238">DNA-binding</keyword>
<dbReference type="GO" id="GO:0005634">
    <property type="term" value="C:nucleus"/>
    <property type="evidence" value="ECO:0007669"/>
    <property type="project" value="TreeGrafter"/>
</dbReference>
<proteinExistence type="predicted"/>
<feature type="region of interest" description="Disordered" evidence="5">
    <location>
        <begin position="1"/>
        <end position="37"/>
    </location>
</feature>
<dbReference type="AlphaFoldDB" id="A0AAD4GTE4"/>
<dbReference type="InterPro" id="IPR001138">
    <property type="entry name" value="Zn2Cys6_DnaBD"/>
</dbReference>
<feature type="region of interest" description="Disordered" evidence="5">
    <location>
        <begin position="75"/>
        <end position="106"/>
    </location>
</feature>
<dbReference type="Gene3D" id="4.10.240.10">
    <property type="entry name" value="Zn(2)-C6 fungal-type DNA-binding domain"/>
    <property type="match status" value="1"/>
</dbReference>
<evidence type="ECO:0000259" key="6">
    <source>
        <dbReference type="PROSITE" id="PS50048"/>
    </source>
</evidence>
<reference evidence="7" key="1">
    <citation type="journal article" date="2019" name="Beilstein J. Org. Chem.">
        <title>Nanangenines: drimane sesquiterpenoids as the dominant metabolite cohort of a novel Australian fungus, Aspergillus nanangensis.</title>
        <authorList>
            <person name="Lacey H.J."/>
            <person name="Gilchrist C.L.M."/>
            <person name="Crombie A."/>
            <person name="Kalaitzis J.A."/>
            <person name="Vuong D."/>
            <person name="Rutledge P.J."/>
            <person name="Turner P."/>
            <person name="Pitt J.I."/>
            <person name="Lacey E."/>
            <person name="Chooi Y.H."/>
            <person name="Piggott A.M."/>
        </authorList>
    </citation>
    <scope>NUCLEOTIDE SEQUENCE</scope>
    <source>
        <strain evidence="7">MST-FP2251</strain>
    </source>
</reference>
<evidence type="ECO:0000256" key="1">
    <source>
        <dbReference type="ARBA" id="ARBA00023015"/>
    </source>
</evidence>
<keyword evidence="4" id="KW-0539">Nucleus</keyword>
<evidence type="ECO:0000256" key="4">
    <source>
        <dbReference type="ARBA" id="ARBA00023242"/>
    </source>
</evidence>
<dbReference type="PROSITE" id="PS50048">
    <property type="entry name" value="ZN2_CY6_FUNGAL_2"/>
    <property type="match status" value="1"/>
</dbReference>
<evidence type="ECO:0000256" key="5">
    <source>
        <dbReference type="SAM" id="MobiDB-lite"/>
    </source>
</evidence>
<dbReference type="EMBL" id="VCAU01000045">
    <property type="protein sequence ID" value="KAF9888550.1"/>
    <property type="molecule type" value="Genomic_DNA"/>
</dbReference>
<organism evidence="7 8">
    <name type="scientific">Aspergillus nanangensis</name>
    <dbReference type="NCBI Taxonomy" id="2582783"/>
    <lineage>
        <taxon>Eukaryota</taxon>
        <taxon>Fungi</taxon>
        <taxon>Dikarya</taxon>
        <taxon>Ascomycota</taxon>
        <taxon>Pezizomycotina</taxon>
        <taxon>Eurotiomycetes</taxon>
        <taxon>Eurotiomycetidae</taxon>
        <taxon>Eurotiales</taxon>
        <taxon>Aspergillaceae</taxon>
        <taxon>Aspergillus</taxon>
        <taxon>Aspergillus subgen. Circumdati</taxon>
    </lineage>
</organism>
<protein>
    <recommendedName>
        <fullName evidence="6">Zn(2)-C6 fungal-type domain-containing protein</fullName>
    </recommendedName>
</protein>
<dbReference type="PANTHER" id="PTHR37534:SF9">
    <property type="entry name" value="ZN(II)2CYS6 TRANSCRIPTION FACTOR (EUROFUNG)"/>
    <property type="match status" value="1"/>
</dbReference>
<dbReference type="CDD" id="cd00067">
    <property type="entry name" value="GAL4"/>
    <property type="match status" value="1"/>
</dbReference>